<accession>A0A344THR4</accession>
<name>A0A344THR4_9BACT</name>
<dbReference type="OrthoDB" id="658990at2"/>
<dbReference type="EMBL" id="CP030850">
    <property type="protein sequence ID" value="AXE18185.1"/>
    <property type="molecule type" value="Genomic_DNA"/>
</dbReference>
<proteinExistence type="predicted"/>
<reference evidence="2 3" key="1">
    <citation type="submission" date="2018-07" db="EMBL/GenBank/DDBJ databases">
        <title>Genome sequencing of Runella.</title>
        <authorList>
            <person name="Baek M.-G."/>
            <person name="Yi H."/>
        </authorList>
    </citation>
    <scope>NUCLEOTIDE SEQUENCE [LARGE SCALE GENOMIC DNA]</scope>
    <source>
        <strain evidence="2 3">HYN0085</strain>
    </source>
</reference>
<keyword evidence="3" id="KW-1185">Reference proteome</keyword>
<protein>
    <recommendedName>
        <fullName evidence="4">Outer membrane protein beta-barrel domain-containing protein</fullName>
    </recommendedName>
</protein>
<evidence type="ECO:0000256" key="1">
    <source>
        <dbReference type="SAM" id="SignalP"/>
    </source>
</evidence>
<evidence type="ECO:0000313" key="3">
    <source>
        <dbReference type="Proteomes" id="UP000251993"/>
    </source>
</evidence>
<dbReference type="KEGG" id="run:DR864_10745"/>
<keyword evidence="1" id="KW-0732">Signal</keyword>
<sequence>MKKLFSITLLAFAAMICFHSTSIAQFSKGDKRVAIGVGLFSLGANATVEYGIMDDLGVGLYASYERPSLGYIGVNYSYSDIQIGPRATYHLNRILNLDNDDFDLYVSGGILLRSYGYPDSYWNAYGLGSRTRYTTANLLARVGGTYNFSEKMALFADLGSGGSWVQAGISFKF</sequence>
<feature type="chain" id="PRO_5016807464" description="Outer membrane protein beta-barrel domain-containing protein" evidence="1">
    <location>
        <begin position="25"/>
        <end position="173"/>
    </location>
</feature>
<dbReference type="Proteomes" id="UP000251993">
    <property type="component" value="Chromosome"/>
</dbReference>
<evidence type="ECO:0008006" key="4">
    <source>
        <dbReference type="Google" id="ProtNLM"/>
    </source>
</evidence>
<evidence type="ECO:0000313" key="2">
    <source>
        <dbReference type="EMBL" id="AXE18185.1"/>
    </source>
</evidence>
<organism evidence="2 3">
    <name type="scientific">Runella rosea</name>
    <dbReference type="NCBI Taxonomy" id="2259595"/>
    <lineage>
        <taxon>Bacteria</taxon>
        <taxon>Pseudomonadati</taxon>
        <taxon>Bacteroidota</taxon>
        <taxon>Cytophagia</taxon>
        <taxon>Cytophagales</taxon>
        <taxon>Spirosomataceae</taxon>
        <taxon>Runella</taxon>
    </lineage>
</organism>
<feature type="signal peptide" evidence="1">
    <location>
        <begin position="1"/>
        <end position="24"/>
    </location>
</feature>
<gene>
    <name evidence="2" type="ORF">DR864_10745</name>
</gene>
<dbReference type="AlphaFoldDB" id="A0A344THR4"/>
<dbReference type="RefSeq" id="WP_114066970.1">
    <property type="nucleotide sequence ID" value="NZ_CP030850.1"/>
</dbReference>